<dbReference type="Proteomes" id="UP000053328">
    <property type="component" value="Unassembled WGS sequence"/>
</dbReference>
<dbReference type="OrthoDB" id="64915at2759"/>
<dbReference type="EMBL" id="KN847500">
    <property type="protein sequence ID" value="KIW10680.1"/>
    <property type="molecule type" value="Genomic_DNA"/>
</dbReference>
<dbReference type="AlphaFoldDB" id="A0A0D2AW34"/>
<name>A0A0D2AW34_9EURO</name>
<gene>
    <name evidence="4" type="ORF">PV08_11644</name>
</gene>
<proteinExistence type="predicted"/>
<evidence type="ECO:0008006" key="6">
    <source>
        <dbReference type="Google" id="ProtNLM"/>
    </source>
</evidence>
<evidence type="ECO:0000259" key="3">
    <source>
        <dbReference type="Pfam" id="PF02894"/>
    </source>
</evidence>
<dbReference type="HOGENOM" id="CLU_023194_1_1_1"/>
<dbReference type="Gene3D" id="3.30.360.10">
    <property type="entry name" value="Dihydrodipicolinate Reductase, domain 2"/>
    <property type="match status" value="1"/>
</dbReference>
<evidence type="ECO:0000313" key="4">
    <source>
        <dbReference type="EMBL" id="KIW10680.1"/>
    </source>
</evidence>
<evidence type="ECO:0000256" key="1">
    <source>
        <dbReference type="SAM" id="MobiDB-lite"/>
    </source>
</evidence>
<accession>A0A0D2AW34</accession>
<dbReference type="Pfam" id="PF02894">
    <property type="entry name" value="GFO_IDH_MocA_C"/>
    <property type="match status" value="1"/>
</dbReference>
<dbReference type="SUPFAM" id="SSF51735">
    <property type="entry name" value="NAD(P)-binding Rossmann-fold domains"/>
    <property type="match status" value="1"/>
</dbReference>
<dbReference type="GeneID" id="27338727"/>
<feature type="domain" description="Gfo/Idh/MocA-like oxidoreductase C-terminal" evidence="3">
    <location>
        <begin position="144"/>
        <end position="393"/>
    </location>
</feature>
<evidence type="ECO:0000313" key="5">
    <source>
        <dbReference type="Proteomes" id="UP000053328"/>
    </source>
</evidence>
<dbReference type="PANTHER" id="PTHR43377:SF1">
    <property type="entry name" value="BILIVERDIN REDUCTASE A"/>
    <property type="match status" value="1"/>
</dbReference>
<feature type="region of interest" description="Disordered" evidence="1">
    <location>
        <begin position="218"/>
        <end position="250"/>
    </location>
</feature>
<keyword evidence="5" id="KW-1185">Reference proteome</keyword>
<organism evidence="4 5">
    <name type="scientific">Exophiala spinifera</name>
    <dbReference type="NCBI Taxonomy" id="91928"/>
    <lineage>
        <taxon>Eukaryota</taxon>
        <taxon>Fungi</taxon>
        <taxon>Dikarya</taxon>
        <taxon>Ascomycota</taxon>
        <taxon>Pezizomycotina</taxon>
        <taxon>Eurotiomycetes</taxon>
        <taxon>Chaetothyriomycetidae</taxon>
        <taxon>Chaetothyriales</taxon>
        <taxon>Herpotrichiellaceae</taxon>
        <taxon>Exophiala</taxon>
    </lineage>
</organism>
<dbReference type="InterPro" id="IPR000683">
    <property type="entry name" value="Gfo/Idh/MocA-like_OxRdtase_N"/>
</dbReference>
<dbReference type="STRING" id="91928.A0A0D2AW34"/>
<feature type="domain" description="Gfo/Idh/MocA-like oxidoreductase N-terminal" evidence="2">
    <location>
        <begin position="7"/>
        <end position="132"/>
    </location>
</feature>
<dbReference type="RefSeq" id="XP_016230896.1">
    <property type="nucleotide sequence ID" value="XM_016385952.1"/>
</dbReference>
<dbReference type="InterPro" id="IPR051450">
    <property type="entry name" value="Gfo/Idh/MocA_Oxidoreductases"/>
</dbReference>
<sequence length="401" mass="43058">MTSKTTFALIGGGLIAPLHAKYIQSSPTCELVAIVDPFPPGQKLAESLSVAHYASVSDLVAASPQQPDVYIICVPSGLHVKLATEVLTATTATAAKPPRAILVEKPFCTDVASGEALIKLAKDRGCSLAVGHHRRFHPAISAAKAAVAGGRLGKLTAMSGVWTCKKNDGYFSLRWRVSRSQGGGPVWTNFIHDADVLQYLVGARVVRIWVTGTVSRRDHHGHHRANEGGGDDDGAAAKQRQQQPGASDDDDIEEGAAIVMQFANGVVGTFVMNDNVASPYGWEAATGDMPSFPKADVPIDCYRIFGTVGTISVPDDVLWTYDLAEAARRDQEVGWAVPMTREVLDFEKKHPFQLQIEHLVRVVEGKEEPRCSGQDGLDAVKVCEAVIEALVKGDGYPIDIR</sequence>
<protein>
    <recommendedName>
        <fullName evidence="6">Gfo/Idh/MocA-like oxidoreductase N-terminal domain-containing protein</fullName>
    </recommendedName>
</protein>
<evidence type="ECO:0000259" key="2">
    <source>
        <dbReference type="Pfam" id="PF01408"/>
    </source>
</evidence>
<dbReference type="InterPro" id="IPR004104">
    <property type="entry name" value="Gfo/Idh/MocA-like_OxRdtase_C"/>
</dbReference>
<dbReference type="Pfam" id="PF01408">
    <property type="entry name" value="GFO_IDH_MocA"/>
    <property type="match status" value="1"/>
</dbReference>
<dbReference type="InterPro" id="IPR036291">
    <property type="entry name" value="NAD(P)-bd_dom_sf"/>
</dbReference>
<dbReference type="SUPFAM" id="SSF55347">
    <property type="entry name" value="Glyceraldehyde-3-phosphate dehydrogenase-like, C-terminal domain"/>
    <property type="match status" value="1"/>
</dbReference>
<dbReference type="PANTHER" id="PTHR43377">
    <property type="entry name" value="BILIVERDIN REDUCTASE A"/>
    <property type="match status" value="1"/>
</dbReference>
<reference evidence="4 5" key="1">
    <citation type="submission" date="2015-01" db="EMBL/GenBank/DDBJ databases">
        <title>The Genome Sequence of Exophiala spinifera CBS89968.</title>
        <authorList>
            <consortium name="The Broad Institute Genomics Platform"/>
            <person name="Cuomo C."/>
            <person name="de Hoog S."/>
            <person name="Gorbushina A."/>
            <person name="Stielow B."/>
            <person name="Teixiera M."/>
            <person name="Abouelleil A."/>
            <person name="Chapman S.B."/>
            <person name="Priest M."/>
            <person name="Young S.K."/>
            <person name="Wortman J."/>
            <person name="Nusbaum C."/>
            <person name="Birren B."/>
        </authorList>
    </citation>
    <scope>NUCLEOTIDE SEQUENCE [LARGE SCALE GENOMIC DNA]</scope>
    <source>
        <strain evidence="4 5">CBS 89968</strain>
    </source>
</reference>
<dbReference type="VEuPathDB" id="FungiDB:PV08_11644"/>
<dbReference type="Gene3D" id="3.40.50.720">
    <property type="entry name" value="NAD(P)-binding Rossmann-like Domain"/>
    <property type="match status" value="1"/>
</dbReference>
<dbReference type="GO" id="GO:0000166">
    <property type="term" value="F:nucleotide binding"/>
    <property type="evidence" value="ECO:0007669"/>
    <property type="project" value="InterPro"/>
</dbReference>